<organism evidence="2 3">
    <name type="scientific">Rhodocollybia butyracea</name>
    <dbReference type="NCBI Taxonomy" id="206335"/>
    <lineage>
        <taxon>Eukaryota</taxon>
        <taxon>Fungi</taxon>
        <taxon>Dikarya</taxon>
        <taxon>Basidiomycota</taxon>
        <taxon>Agaricomycotina</taxon>
        <taxon>Agaricomycetes</taxon>
        <taxon>Agaricomycetidae</taxon>
        <taxon>Agaricales</taxon>
        <taxon>Marasmiineae</taxon>
        <taxon>Omphalotaceae</taxon>
        <taxon>Rhodocollybia</taxon>
    </lineage>
</organism>
<evidence type="ECO:0000256" key="1">
    <source>
        <dbReference type="ARBA" id="ARBA00010139"/>
    </source>
</evidence>
<evidence type="ECO:0000313" key="3">
    <source>
        <dbReference type="Proteomes" id="UP000772434"/>
    </source>
</evidence>
<dbReference type="AlphaFoldDB" id="A0A9P5Q128"/>
<dbReference type="SUPFAM" id="SSF51905">
    <property type="entry name" value="FAD/NAD(P)-binding domain"/>
    <property type="match status" value="1"/>
</dbReference>
<dbReference type="InterPro" id="IPR051209">
    <property type="entry name" value="FAD-bind_Monooxygenase_sf"/>
</dbReference>
<gene>
    <name evidence="2" type="ORF">BDP27DRAFT_1290044</name>
</gene>
<keyword evidence="3" id="KW-1185">Reference proteome</keyword>
<protein>
    <submittedName>
        <fullName evidence="2">Uncharacterized protein</fullName>
    </submittedName>
</protein>
<dbReference type="PANTHER" id="PTHR42877">
    <property type="entry name" value="L-ORNITHINE N(5)-MONOOXYGENASE-RELATED"/>
    <property type="match status" value="1"/>
</dbReference>
<comment type="caution">
    <text evidence="2">The sequence shown here is derived from an EMBL/GenBank/DDBJ whole genome shotgun (WGS) entry which is preliminary data.</text>
</comment>
<dbReference type="Gene3D" id="3.50.50.60">
    <property type="entry name" value="FAD/NAD(P)-binding domain"/>
    <property type="match status" value="3"/>
</dbReference>
<proteinExistence type="inferred from homology"/>
<sequence length="615" mass="69326">MPSVNGSTGLNGQSTYSPANQYKLPDFCIDEPRPIKVVVIGAGFSGTPHNYRPYRFLQRVKNIDLTIYEANAGVGGVWFVYMNRYPGIACDIPSHCYQLTFAENPYWSSFYSPGAEIQSYLESIKDKFQLGSYIKLQHRLTRAQYNEDTGKWHLTIRRPNGKYSSNPEGALDQDYFEDIEDTADVLFTGIGGLSRWRWPEIDGLEKFQGKVIHSAQWETGEGGVSGPSTKWEDTVRSWGEKRVGVIGVGSSAIQIVPALQPKVKGIVNFVKGQTWVSTTFVREHLVALAKGNENAENYTFTDEDKEKFSNAEYYREFRQELESDLNGAHAATLRGHPLQQGARKIFEEIMRKKLSKKPWIADHLVPNFSVGCRRLTPGPGYLEALCEDNVEFVPENIKRVTPTGIETIDGKHRDLDIIVCATGFDTSFKLPFPFIGRNGVDLKDKFDPHPRTYLSVAVDGFPNWFSALGANSAVGAGSLLIVIERQVDYAVEATLKLQRERLKSIEVKRKAVDDFDAYLESFFPISVFGEKCRSWYKVGKEEGRVVALWPGSCLHCVRALEHPRWEDYDYEPLDPKVNNRFFWLGDGSTMADKTGADRAWYLDPSKVDVPEASGI</sequence>
<accession>A0A9P5Q128</accession>
<dbReference type="Proteomes" id="UP000772434">
    <property type="component" value="Unassembled WGS sequence"/>
</dbReference>
<dbReference type="InterPro" id="IPR036188">
    <property type="entry name" value="FAD/NAD-bd_sf"/>
</dbReference>
<dbReference type="PANTHER" id="PTHR42877:SF7">
    <property type="entry name" value="FLAVIN-BINDING MONOOXYGENASE-RELATED"/>
    <property type="match status" value="1"/>
</dbReference>
<comment type="similarity">
    <text evidence="1">Belongs to the FAD-binding monooxygenase family.</text>
</comment>
<reference evidence="2" key="1">
    <citation type="submission" date="2020-11" db="EMBL/GenBank/DDBJ databases">
        <authorList>
            <consortium name="DOE Joint Genome Institute"/>
            <person name="Ahrendt S."/>
            <person name="Riley R."/>
            <person name="Andreopoulos W."/>
            <person name="Labutti K."/>
            <person name="Pangilinan J."/>
            <person name="Ruiz-Duenas F.J."/>
            <person name="Barrasa J.M."/>
            <person name="Sanchez-Garcia M."/>
            <person name="Camarero S."/>
            <person name="Miyauchi S."/>
            <person name="Serrano A."/>
            <person name="Linde D."/>
            <person name="Babiker R."/>
            <person name="Drula E."/>
            <person name="Ayuso-Fernandez I."/>
            <person name="Pacheco R."/>
            <person name="Padilla G."/>
            <person name="Ferreira P."/>
            <person name="Barriuso J."/>
            <person name="Kellner H."/>
            <person name="Castanera R."/>
            <person name="Alfaro M."/>
            <person name="Ramirez L."/>
            <person name="Pisabarro A.G."/>
            <person name="Kuo A."/>
            <person name="Tritt A."/>
            <person name="Lipzen A."/>
            <person name="He G."/>
            <person name="Yan M."/>
            <person name="Ng V."/>
            <person name="Cullen D."/>
            <person name="Martin F."/>
            <person name="Rosso M.-N."/>
            <person name="Henrissat B."/>
            <person name="Hibbett D."/>
            <person name="Martinez A.T."/>
            <person name="Grigoriev I.V."/>
        </authorList>
    </citation>
    <scope>NUCLEOTIDE SEQUENCE</scope>
    <source>
        <strain evidence="2">AH 40177</strain>
    </source>
</reference>
<dbReference type="Pfam" id="PF13450">
    <property type="entry name" value="NAD_binding_8"/>
    <property type="match status" value="1"/>
</dbReference>
<name>A0A9P5Q128_9AGAR</name>
<dbReference type="OrthoDB" id="74360at2759"/>
<dbReference type="EMBL" id="JADNRY010000022">
    <property type="protein sequence ID" value="KAF9072727.1"/>
    <property type="molecule type" value="Genomic_DNA"/>
</dbReference>
<evidence type="ECO:0000313" key="2">
    <source>
        <dbReference type="EMBL" id="KAF9072727.1"/>
    </source>
</evidence>